<evidence type="ECO:0000313" key="3">
    <source>
        <dbReference type="Proteomes" id="UP000318693"/>
    </source>
</evidence>
<dbReference type="Gene3D" id="3.40.50.360">
    <property type="match status" value="1"/>
</dbReference>
<dbReference type="InterPro" id="IPR029039">
    <property type="entry name" value="Flavoprotein-like_sf"/>
</dbReference>
<name>A0A552WML4_9MICO</name>
<sequence>MKVLVVVASKHNATAEIGDVLVEELRAAGLRAKRVAPAEVRSFDGIDAVVLGSAVYMTQWMESMRDLVARQGDALRRLPVWVFSCGLAGVATTGQVQDPARASGLVRQIDPIDSTTFRGRLDANALGLRERSVTRLSTAPEGDYREWDKIRAWGRGIAANLREHLTPSGEGSLLTR</sequence>
<dbReference type="AlphaFoldDB" id="A0A552WML4"/>
<dbReference type="Proteomes" id="UP000318693">
    <property type="component" value="Unassembled WGS sequence"/>
</dbReference>
<evidence type="ECO:0000259" key="1">
    <source>
        <dbReference type="Pfam" id="PF12724"/>
    </source>
</evidence>
<dbReference type="InterPro" id="IPR026816">
    <property type="entry name" value="Flavodoxin_dom"/>
</dbReference>
<dbReference type="Pfam" id="PF12724">
    <property type="entry name" value="Flavodoxin_5"/>
    <property type="match status" value="1"/>
</dbReference>
<organism evidence="2 3">
    <name type="scientific">Georgenia yuyongxinii</name>
    <dbReference type="NCBI Taxonomy" id="2589797"/>
    <lineage>
        <taxon>Bacteria</taxon>
        <taxon>Bacillati</taxon>
        <taxon>Actinomycetota</taxon>
        <taxon>Actinomycetes</taxon>
        <taxon>Micrococcales</taxon>
        <taxon>Bogoriellaceae</taxon>
        <taxon>Georgenia</taxon>
    </lineage>
</organism>
<feature type="domain" description="Flavodoxin" evidence="1">
    <location>
        <begin position="4"/>
        <end position="144"/>
    </location>
</feature>
<keyword evidence="3" id="KW-1185">Reference proteome</keyword>
<reference evidence="2 3" key="1">
    <citation type="submission" date="2019-07" db="EMBL/GenBank/DDBJ databases">
        <title>Georgenia wutianyii sp. nov. and Georgenia *** sp. nov. isolated from plateau pika (Ochotona curzoniae) in the Qinghai-Tibet plateau of China.</title>
        <authorList>
            <person name="Tian Z."/>
        </authorList>
    </citation>
    <scope>NUCLEOTIDE SEQUENCE [LARGE SCALE GENOMIC DNA]</scope>
    <source>
        <strain evidence="2 3">Z446</strain>
    </source>
</reference>
<protein>
    <submittedName>
        <fullName evidence="2">Flavodoxin</fullName>
    </submittedName>
</protein>
<dbReference type="RefSeq" id="WP_143419557.1">
    <property type="nucleotide sequence ID" value="NZ_VJXR01000067.1"/>
</dbReference>
<proteinExistence type="predicted"/>
<comment type="caution">
    <text evidence="2">The sequence shown here is derived from an EMBL/GenBank/DDBJ whole genome shotgun (WGS) entry which is preliminary data.</text>
</comment>
<evidence type="ECO:0000313" key="2">
    <source>
        <dbReference type="EMBL" id="TRW43753.1"/>
    </source>
</evidence>
<gene>
    <name evidence="2" type="ORF">FJ693_16495</name>
</gene>
<accession>A0A552WML4</accession>
<dbReference type="SUPFAM" id="SSF52218">
    <property type="entry name" value="Flavoproteins"/>
    <property type="match status" value="1"/>
</dbReference>
<dbReference type="EMBL" id="VJXR01000067">
    <property type="protein sequence ID" value="TRW43753.1"/>
    <property type="molecule type" value="Genomic_DNA"/>
</dbReference>